<geneLocation type="plasmid" evidence="1 2">
    <name>pBRH01</name>
</geneLocation>
<keyword evidence="1" id="KW-0614">Plasmid</keyword>
<dbReference type="EMBL" id="FR687360">
    <property type="protein sequence ID" value="CBW76872.1"/>
    <property type="molecule type" value="Genomic_DNA"/>
</dbReference>
<dbReference type="Proteomes" id="UP000007437">
    <property type="component" value="Plasmid pBRH01"/>
</dbReference>
<proteinExistence type="predicted"/>
<evidence type="ECO:0000313" key="2">
    <source>
        <dbReference type="Proteomes" id="UP000007437"/>
    </source>
</evidence>
<evidence type="ECO:0000313" key="1">
    <source>
        <dbReference type="EMBL" id="CBW76872.1"/>
    </source>
</evidence>
<organism evidence="1 2">
    <name type="scientific">Mycetohabitans rhizoxinica (strain DSM 19002 / CIP 109453 / HKI 454)</name>
    <name type="common">Paraburkholderia rhizoxinica</name>
    <dbReference type="NCBI Taxonomy" id="882378"/>
    <lineage>
        <taxon>Bacteria</taxon>
        <taxon>Pseudomonadati</taxon>
        <taxon>Pseudomonadota</taxon>
        <taxon>Betaproteobacteria</taxon>
        <taxon>Burkholderiales</taxon>
        <taxon>Burkholderiaceae</taxon>
        <taxon>Mycetohabitans</taxon>
    </lineage>
</organism>
<protein>
    <submittedName>
        <fullName evidence="1">Uncharacterized protein</fullName>
    </submittedName>
</protein>
<name>E5AUU8_MYCRK</name>
<dbReference type="SUPFAM" id="SSF58104">
    <property type="entry name" value="Methyl-accepting chemotaxis protein (MCP) signaling domain"/>
    <property type="match status" value="1"/>
</dbReference>
<reference evidence="1 2" key="1">
    <citation type="journal article" date="2011" name="J. Bacteriol.">
        <title>Complete genome sequence of Burkholderia rhizoxinica, an endosymbiont of Rhizopus microsporus.</title>
        <authorList>
            <person name="Lackner G."/>
            <person name="Moebius N."/>
            <person name="Partida-Martinez L."/>
            <person name="Hertweck C."/>
        </authorList>
    </citation>
    <scope>NUCLEOTIDE SEQUENCE [LARGE SCALE GENOMIC DNA]</scope>
    <source>
        <strain evidence="2">DSM 19002 / CIP 109453 / HKI 454</strain>
        <plasmid evidence="1 2">pBRH01</plasmid>
    </source>
</reference>
<dbReference type="AlphaFoldDB" id="E5AUU8"/>
<gene>
    <name evidence="1" type="ordered locus">RBRH_00253</name>
</gene>
<dbReference type="HOGENOM" id="CLU_2056994_0_0_4"/>
<sequence length="119" mass="13142">MVCYLSVRVKPPREEVAHAQALYARMHDGALRLHRLHEAERSFVDEAGRSFAIVASEIRNFAQRHGVCARRITAGSPGASVAAPAISAYLTTRRLDLSRCPYRCPAQPIGQRCRRCPGG</sequence>
<dbReference type="KEGG" id="brh:RBRH_00253"/>
<accession>E5AUU8</accession>